<dbReference type="InterPro" id="IPR036390">
    <property type="entry name" value="WH_DNA-bd_sf"/>
</dbReference>
<dbReference type="FunFam" id="3.30.1390.10:FF:000010">
    <property type="entry name" value="E3 ubiquitin-protein ligase ubr-1"/>
    <property type="match status" value="1"/>
</dbReference>
<evidence type="ECO:0000256" key="2">
    <source>
        <dbReference type="ARBA" id="ARBA00004906"/>
    </source>
</evidence>
<feature type="region of interest" description="Disordered" evidence="11">
    <location>
        <begin position="1076"/>
        <end position="1098"/>
    </location>
</feature>
<keyword evidence="7 10" id="KW-0862">Zinc</keyword>
<dbReference type="GO" id="GO:0005737">
    <property type="term" value="C:cytoplasm"/>
    <property type="evidence" value="ECO:0007669"/>
    <property type="project" value="TreeGrafter"/>
</dbReference>
<comment type="pathway">
    <text evidence="2 10">Protein modification; protein ubiquitination.</text>
</comment>
<dbReference type="GO" id="GO:0061630">
    <property type="term" value="F:ubiquitin protein ligase activity"/>
    <property type="evidence" value="ECO:0007669"/>
    <property type="project" value="UniProtKB-UniRule"/>
</dbReference>
<keyword evidence="14" id="KW-1185">Reference proteome</keyword>
<evidence type="ECO:0000256" key="11">
    <source>
        <dbReference type="SAM" id="MobiDB-lite"/>
    </source>
</evidence>
<evidence type="ECO:0000313" key="14">
    <source>
        <dbReference type="Proteomes" id="UP000024635"/>
    </source>
</evidence>
<accession>A0A016RWL5</accession>
<comment type="similarity">
    <text evidence="8 10">Belongs to the E3 ubiquitin-protein ligase UBR1-like family.</text>
</comment>
<dbReference type="GO" id="GO:0016567">
    <property type="term" value="P:protein ubiquitination"/>
    <property type="evidence" value="ECO:0007669"/>
    <property type="project" value="UniProtKB-UniRule"/>
</dbReference>
<evidence type="ECO:0000259" key="12">
    <source>
        <dbReference type="PROSITE" id="PS51157"/>
    </source>
</evidence>
<keyword evidence="3 10" id="KW-0808">Transferase</keyword>
<feature type="compositionally biased region" description="Basic residues" evidence="11">
    <location>
        <begin position="1292"/>
        <end position="1301"/>
    </location>
</feature>
<dbReference type="EC" id="2.3.2.27" evidence="10"/>
<keyword evidence="4 10" id="KW-0479">Metal-binding</keyword>
<evidence type="ECO:0000256" key="5">
    <source>
        <dbReference type="ARBA" id="ARBA00022771"/>
    </source>
</evidence>
<dbReference type="Pfam" id="PF22960">
    <property type="entry name" value="WHD_UBR1"/>
    <property type="match status" value="1"/>
</dbReference>
<dbReference type="Pfam" id="PF02617">
    <property type="entry name" value="ClpS"/>
    <property type="match status" value="1"/>
</dbReference>
<dbReference type="UniPathway" id="UPA00143"/>
<evidence type="ECO:0000256" key="9">
    <source>
        <dbReference type="PROSITE-ProRule" id="PRU00508"/>
    </source>
</evidence>
<protein>
    <recommendedName>
        <fullName evidence="10">E3 ubiquitin-protein ligase</fullName>
        <ecNumber evidence="10">2.3.2.27</ecNumber>
    </recommendedName>
</protein>
<reference evidence="14" key="1">
    <citation type="journal article" date="2015" name="Nat. Genet.">
        <title>The genome and transcriptome of the zoonotic hookworm Ancylostoma ceylanicum identify infection-specific gene families.</title>
        <authorList>
            <person name="Schwarz E.M."/>
            <person name="Hu Y."/>
            <person name="Antoshechkin I."/>
            <person name="Miller M.M."/>
            <person name="Sternberg P.W."/>
            <person name="Aroian R.V."/>
        </authorList>
    </citation>
    <scope>NUCLEOTIDE SEQUENCE</scope>
    <source>
        <strain evidence="14">HY135</strain>
    </source>
</reference>
<comment type="caution">
    <text evidence="13">The sequence shown here is derived from an EMBL/GenBank/DDBJ whole genome shotgun (WGS) entry which is preliminary data.</text>
</comment>
<feature type="region of interest" description="Disordered" evidence="11">
    <location>
        <begin position="1279"/>
        <end position="1304"/>
    </location>
</feature>
<evidence type="ECO:0000256" key="1">
    <source>
        <dbReference type="ARBA" id="ARBA00000900"/>
    </source>
</evidence>
<evidence type="ECO:0000256" key="3">
    <source>
        <dbReference type="ARBA" id="ARBA00022679"/>
    </source>
</evidence>
<keyword evidence="6 10" id="KW-0833">Ubl conjugation pathway</keyword>
<dbReference type="GO" id="GO:0008270">
    <property type="term" value="F:zinc ion binding"/>
    <property type="evidence" value="ECO:0007669"/>
    <property type="project" value="UniProtKB-UniRule"/>
</dbReference>
<dbReference type="FunFam" id="2.10.110.30:FF:000001">
    <property type="entry name" value="E3 ubiquitin-protein ligase UBR2 isoform 1"/>
    <property type="match status" value="1"/>
</dbReference>
<dbReference type="Gene3D" id="2.10.110.30">
    <property type="match status" value="1"/>
</dbReference>
<dbReference type="PROSITE" id="PS51157">
    <property type="entry name" value="ZF_UBR"/>
    <property type="match status" value="1"/>
</dbReference>
<evidence type="ECO:0000313" key="13">
    <source>
        <dbReference type="EMBL" id="EYB82686.1"/>
    </source>
</evidence>
<feature type="domain" description="UBR-type" evidence="12">
    <location>
        <begin position="91"/>
        <end position="162"/>
    </location>
</feature>
<dbReference type="CDD" id="cd19672">
    <property type="entry name" value="UBR-box_UBR1_like"/>
    <property type="match status" value="1"/>
</dbReference>
<keyword evidence="5 10" id="KW-0863">Zinc-finger</keyword>
<dbReference type="Proteomes" id="UP000024635">
    <property type="component" value="Unassembled WGS sequence"/>
</dbReference>
<dbReference type="OrthoDB" id="26387at2759"/>
<dbReference type="SUPFAM" id="SSF54736">
    <property type="entry name" value="ClpS-like"/>
    <property type="match status" value="1"/>
</dbReference>
<dbReference type="PANTHER" id="PTHR21497:SF24">
    <property type="entry name" value="E3 UBIQUITIN-PROTEIN LIGASE UBR1"/>
    <property type="match status" value="1"/>
</dbReference>
<dbReference type="Pfam" id="PF18995">
    <property type="entry name" value="PRT6_C"/>
    <property type="match status" value="1"/>
</dbReference>
<comment type="function">
    <text evidence="10">Ubiquitin ligase protein which is a component of the N-end rule pathway. Recognizes and binds to proteins bearing specific N-terminal residues that are destabilizing according to the N-end rule, leading to their ubiquitination and subsequent degradation.</text>
</comment>
<feature type="zinc finger region" description="UBR-type" evidence="9">
    <location>
        <begin position="91"/>
        <end position="162"/>
    </location>
</feature>
<feature type="region of interest" description="Disordered" evidence="11">
    <location>
        <begin position="1571"/>
        <end position="1598"/>
    </location>
</feature>
<sequence length="1980" mass="222891">MIVDLVSAARQANWENARDLLYRHWGSECPKLYAPNPDHPWEIAQDDKDINKALFVPLAGAFCADSSVTDSSLRPLIEQSGLSAEGRRPGQICGHVFKSGELTYSCKDCATDATCVMCHECFHLSEHKSHKYKMHTSSGAGYCDCGDEDAWTSGYACKTHERNKEDNVHFSLPEPLEIRLRGLTCLILQYSAKLICWEKTDVLPLNLAVPSATEKPEVTSVAPYVTVLYNDETHTYETVIRALEMFINCTKDQAMLIATIVDREGRSAVKVGAKQDCERVKSDIQRRTLRDMNRRTEKAGPLDVKVLDGALVAHQNHAIALMAWLNSQIDAFPILGSIVGDILLNTLIEKEDDELDPQETILVRLLRFDKKMWKSARANTHQMLMKTVLMNFEQKVVFSKTFLAHYDDIYKEFIDDDHDIDISVVSLTVQFLTVPSIARRLIAEDDAMRTIFTTLMKHTDDFAKDPKDQMSRFDFAKHSFPVTVRRGMHMMRDLGYILTSVPSATDWNDQLRERFLDGCQSLIKFLHRMQGMDEVKRQSVEHQVWELEWETAFNIQLRIQDILGYVIAWAAADRTIHRKLLLQCLDALNLHPPSSLEEPAGATHTVVDVNGESTVVIPFDVLRGAVSIHQPLWRLTAGLFTASEELLRFLLTTDVSSLSEEEASIRQQMRKMASTLYEMPLRAIVLCAQASAQLWRRNGFSLVNQIHNYYSPLCRAEMFDRDLLMMQVGAAIRPPTDFLLHIICRFRLIQWADQSGDGGSKHSTPFGKMEPEETGKIIVILAEEMLHLLIMIVGERYHPGVGKCTYAEQVQREVVHVLCTGPQPFSHIQKRMSHDPMIERISLHDVVNTVANFNKPTSTSAGQFHLKDSLLCEYNPFFYHYSRSDLSQAEQYQQKVRSKLDRKLQACPPPMPCEFEPFFAPARNILKTPCLIKILKIVLDRTGKRSRFSSDRLLHRALYLIGMALHEQTRDPRGFLFTEVAEKEELLRSLESLSGSSEVATHADLLWWTIQKYKEVQILSMTGQAIEKRKESTENQEGVDDAKAKRAARAAKMREQAMLKMSKMQKSFLKVMETENPSVTEQTAAGGVPSEIRGDDDEDFVSKQQDHGFSVCLGPQRSVVESVLPRKVTCILCQEEETLSPSNGKAFVCAAYVQKSLLFAQQGEPESDAKLRDLAPANLLVGIDASTCSHTMHYECFHNLSETLLSRERQRPRQQMVFNQKMVDPEVGEYLCPLCKRLSNTAMPLLPALQLMDIDGFSTARGETVEDFDSWVGRVKTLLDTPPVRQTPTQKPKSHSRKRSHSERSLLELAKQGDDLSAMPLDNSLSTSVPSASTMSLLLGQKTPSRIVSQTVSSTSCTAMDVDVEEDSQRAVDLFREMTEIMRGQDLESRVEVEPTSPPHETASSSDLTTSRRERRSDGTGSRFGFLGGIIKGLPAAGVAVLLKLLRKIVGPSYERYEEMVKLFSSMLLHKGRVRGTDESKSREIHDDVHSPPAALAVWKSAAHVARTTAAVLANERKPLFCAMNTRQRDCLLAMARLSAVLSFCIQLLPDFTANMLRVLLAPPPPMSSATASTVPVSPRSPEYHTTTSPVHSFTNASPLSSSADSPAKLLSSTFAQLFSSKKEVNVNLLHVDMLSLAISLMMSIGWTWHDGVQSLKPTRQLREMLPDGSIDELHVLRLCLTGLYFQVFVTFDDSDMIDAQESVKVDDAVATRLKLLWSIARPTDSVLVDVPRLQATLTEATLSLLRPLALFYHALTLVNPPEALKDPSVDEFEPLCRYMGLPFHLAELLDGFAVEQLFDMWSAATPPSRHSIVRQPIRATQLVDLPYDFSEVIHLASAFRCPSIPLDENAANVPTMCLVCGQILCSQSYCCQKQVGKESTGACRYHMIHCSGPMGIFLRIRDCAIVLMTTRNRGCFRPAPYVDEFGEADQGFRRGNPLHLNEELYHKLRQLWLQQGISEEVVNQYEIDHRNMQYDWGHF</sequence>
<gene>
    <name evidence="13" type="primary">Acey_s0353.g3290</name>
    <name evidence="13" type="synonym">Acey-ubr-1</name>
    <name evidence="13" type="ORF">Y032_0353g3290</name>
</gene>
<evidence type="ECO:0000256" key="10">
    <source>
        <dbReference type="RuleBase" id="RU366018"/>
    </source>
</evidence>
<dbReference type="InterPro" id="IPR003769">
    <property type="entry name" value="ClpS_core"/>
</dbReference>
<dbReference type="PANTHER" id="PTHR21497">
    <property type="entry name" value="UBIQUITIN LIGASE E3 ALPHA-RELATED"/>
    <property type="match status" value="1"/>
</dbReference>
<evidence type="ECO:0000256" key="4">
    <source>
        <dbReference type="ARBA" id="ARBA00022723"/>
    </source>
</evidence>
<evidence type="ECO:0000256" key="8">
    <source>
        <dbReference type="ARBA" id="ARBA00046341"/>
    </source>
</evidence>
<dbReference type="Gene3D" id="1.10.10.2670">
    <property type="entry name" value="E3 ubiquitin-protein ligase"/>
    <property type="match status" value="1"/>
</dbReference>
<dbReference type="GO" id="GO:0000151">
    <property type="term" value="C:ubiquitin ligase complex"/>
    <property type="evidence" value="ECO:0007669"/>
    <property type="project" value="TreeGrafter"/>
</dbReference>
<dbReference type="InterPro" id="IPR044046">
    <property type="entry name" value="E3_ligase_UBR-like_C"/>
</dbReference>
<organism evidence="13 14">
    <name type="scientific">Ancylostoma ceylanicum</name>
    <dbReference type="NCBI Taxonomy" id="53326"/>
    <lineage>
        <taxon>Eukaryota</taxon>
        <taxon>Metazoa</taxon>
        <taxon>Ecdysozoa</taxon>
        <taxon>Nematoda</taxon>
        <taxon>Chromadorea</taxon>
        <taxon>Rhabditida</taxon>
        <taxon>Rhabditina</taxon>
        <taxon>Rhabditomorpha</taxon>
        <taxon>Strongyloidea</taxon>
        <taxon>Ancylostomatidae</taxon>
        <taxon>Ancylostomatinae</taxon>
        <taxon>Ancylostoma</taxon>
    </lineage>
</organism>
<dbReference type="InterPro" id="IPR014719">
    <property type="entry name" value="Ribosomal_bL12_C/ClpS-like"/>
</dbReference>
<dbReference type="Pfam" id="PF02207">
    <property type="entry name" value="zf-UBR"/>
    <property type="match status" value="1"/>
</dbReference>
<dbReference type="STRING" id="53326.A0A016RWL5"/>
<dbReference type="Gene3D" id="3.30.1390.10">
    <property type="match status" value="1"/>
</dbReference>
<dbReference type="InterPro" id="IPR039164">
    <property type="entry name" value="UBR1-like"/>
</dbReference>
<dbReference type="InterPro" id="IPR055194">
    <property type="entry name" value="UBR1-like_WH"/>
</dbReference>
<dbReference type="EMBL" id="JARK01001689">
    <property type="protein sequence ID" value="EYB82686.1"/>
    <property type="molecule type" value="Genomic_DNA"/>
</dbReference>
<dbReference type="SMART" id="SM00396">
    <property type="entry name" value="ZnF_UBR1"/>
    <property type="match status" value="1"/>
</dbReference>
<evidence type="ECO:0000256" key="6">
    <source>
        <dbReference type="ARBA" id="ARBA00022786"/>
    </source>
</evidence>
<dbReference type="SUPFAM" id="SSF46785">
    <property type="entry name" value="Winged helix' DNA-binding domain"/>
    <property type="match status" value="1"/>
</dbReference>
<dbReference type="InterPro" id="IPR042065">
    <property type="entry name" value="E3_ELL-like"/>
</dbReference>
<dbReference type="GO" id="GO:0071596">
    <property type="term" value="P:ubiquitin-dependent protein catabolic process via the N-end rule pathway"/>
    <property type="evidence" value="ECO:0007669"/>
    <property type="project" value="UniProtKB-UniRule"/>
</dbReference>
<evidence type="ECO:0000256" key="7">
    <source>
        <dbReference type="ARBA" id="ARBA00022833"/>
    </source>
</evidence>
<feature type="region of interest" description="Disordered" evidence="11">
    <location>
        <begin position="1385"/>
        <end position="1420"/>
    </location>
</feature>
<dbReference type="InterPro" id="IPR003126">
    <property type="entry name" value="Znf_UBR"/>
</dbReference>
<name>A0A016RWL5_9BILA</name>
<feature type="compositionally biased region" description="Polar residues" evidence="11">
    <location>
        <begin position="1584"/>
        <end position="1596"/>
    </location>
</feature>
<proteinExistence type="inferred from homology"/>
<comment type="catalytic activity">
    <reaction evidence="1 10">
        <text>S-ubiquitinyl-[E2 ubiquitin-conjugating enzyme]-L-cysteine + [acceptor protein]-L-lysine = [E2 ubiquitin-conjugating enzyme]-L-cysteine + N(6)-ubiquitinyl-[acceptor protein]-L-lysine.</text>
        <dbReference type="EC" id="2.3.2.27"/>
    </reaction>
</comment>